<evidence type="ECO:0000313" key="5">
    <source>
        <dbReference type="Proteomes" id="UP000295510"/>
    </source>
</evidence>
<dbReference type="InterPro" id="IPR012906">
    <property type="entry name" value="PaaX-like_N"/>
</dbReference>
<dbReference type="Gene3D" id="3.30.70.2650">
    <property type="match status" value="1"/>
</dbReference>
<gene>
    <name evidence="4" type="ORF">DFR43_12019</name>
</gene>
<feature type="domain" description="Transcriptional repressor PaaX-like central Cas2-like" evidence="3">
    <location>
        <begin position="111"/>
        <end position="167"/>
    </location>
</feature>
<evidence type="ECO:0000259" key="2">
    <source>
        <dbReference type="Pfam" id="PF08223"/>
    </source>
</evidence>
<dbReference type="InterPro" id="IPR013225">
    <property type="entry name" value="PaaX_C"/>
</dbReference>
<reference evidence="4 5" key="1">
    <citation type="submission" date="2019-03" db="EMBL/GenBank/DDBJ databases">
        <title>Genomic Encyclopedia of Type Strains, Phase IV (KMG-IV): sequencing the most valuable type-strain genomes for metagenomic binning, comparative biology and taxonomic classification.</title>
        <authorList>
            <person name="Goeker M."/>
        </authorList>
    </citation>
    <scope>NUCLEOTIDE SEQUENCE [LARGE SCALE GENOMIC DNA]</scope>
    <source>
        <strain evidence="4 5">DSM 19605</strain>
    </source>
</reference>
<dbReference type="NCBIfam" id="TIGR02277">
    <property type="entry name" value="PaaX_trns_reg"/>
    <property type="match status" value="1"/>
</dbReference>
<organism evidence="4 5">
    <name type="scientific">Tepidicella xavieri</name>
    <dbReference type="NCBI Taxonomy" id="360241"/>
    <lineage>
        <taxon>Bacteria</taxon>
        <taxon>Pseudomonadati</taxon>
        <taxon>Pseudomonadota</taxon>
        <taxon>Betaproteobacteria</taxon>
        <taxon>Burkholderiales</taxon>
        <taxon>Tepidicella</taxon>
    </lineage>
</organism>
<protein>
    <submittedName>
        <fullName evidence="4">PaaX family transcriptional regulator</fullName>
    </submittedName>
</protein>
<dbReference type="AlphaFoldDB" id="A0A4R6U286"/>
<comment type="caution">
    <text evidence="4">The sequence shown here is derived from an EMBL/GenBank/DDBJ whole genome shotgun (WGS) entry which is preliminary data.</text>
</comment>
<dbReference type="Proteomes" id="UP000295510">
    <property type="component" value="Unassembled WGS sequence"/>
</dbReference>
<sequence length="322" mass="36411">MTASNVSLATAQRIDDFRRLGRMQAGSLIISVFGDAVLPRGGRLWLGSLIALLEPLGLNERLVRTSVFRLVKDEWLTTQAVGRRSDYLLTAAGRRRFEEAARQIYAAQAPAWDRRWRLVLVVGELDVRARERLRRALFWQGFGDLRAGCFIHPSADLRQVFDALTTDGMGDTLPALMPLLAANPHLGASANDSDLVRRAWNLDALAAGYQAFVQRYRPLWDEWRVPARRPRDPALAWQARLLLIHDYRRLLLRDPELPEVLLPADWPGQQARALCRDLYRCLLEPSERFLDGALRLASGEVPTATPLLQERFQPVDPLAVPV</sequence>
<evidence type="ECO:0000313" key="4">
    <source>
        <dbReference type="EMBL" id="TDQ38813.1"/>
    </source>
</evidence>
<dbReference type="EMBL" id="SNYL01000020">
    <property type="protein sequence ID" value="TDQ38813.1"/>
    <property type="molecule type" value="Genomic_DNA"/>
</dbReference>
<evidence type="ECO:0000259" key="3">
    <source>
        <dbReference type="Pfam" id="PF20803"/>
    </source>
</evidence>
<evidence type="ECO:0000259" key="1">
    <source>
        <dbReference type="Pfam" id="PF07848"/>
    </source>
</evidence>
<dbReference type="RefSeq" id="WP_211338660.1">
    <property type="nucleotide sequence ID" value="NZ_SNYL01000020.1"/>
</dbReference>
<feature type="domain" description="Transcriptional repressor PaaX-like N-terminal" evidence="1">
    <location>
        <begin position="25"/>
        <end position="92"/>
    </location>
</feature>
<dbReference type="PANTHER" id="PTHR30319">
    <property type="entry name" value="PHENYLACETIC ACID REGULATOR-RELATED TRANSCRIPTIONAL REPRESSOR"/>
    <property type="match status" value="1"/>
</dbReference>
<name>A0A4R6U286_9BURK</name>
<feature type="domain" description="Transcriptional repressor PaaX-like C-terminal" evidence="2">
    <location>
        <begin position="200"/>
        <end position="291"/>
    </location>
</feature>
<dbReference type="Gene3D" id="1.20.58.1460">
    <property type="match status" value="1"/>
</dbReference>
<keyword evidence="5" id="KW-1185">Reference proteome</keyword>
<proteinExistence type="predicted"/>
<dbReference type="Pfam" id="PF08223">
    <property type="entry name" value="PaaX_C"/>
    <property type="match status" value="1"/>
</dbReference>
<dbReference type="PANTHER" id="PTHR30319:SF1">
    <property type="entry name" value="TRANSCRIPTIONAL REPRESSOR PAAX"/>
    <property type="match status" value="1"/>
</dbReference>
<dbReference type="GO" id="GO:0006351">
    <property type="term" value="P:DNA-templated transcription"/>
    <property type="evidence" value="ECO:0007669"/>
    <property type="project" value="InterPro"/>
</dbReference>
<accession>A0A4R6U286</accession>
<dbReference type="InterPro" id="IPR036388">
    <property type="entry name" value="WH-like_DNA-bd_sf"/>
</dbReference>
<dbReference type="Pfam" id="PF20803">
    <property type="entry name" value="PaaX_M"/>
    <property type="match status" value="1"/>
</dbReference>
<dbReference type="InterPro" id="IPR048846">
    <property type="entry name" value="PaaX-like_central"/>
</dbReference>
<dbReference type="Gene3D" id="1.10.10.10">
    <property type="entry name" value="Winged helix-like DNA-binding domain superfamily/Winged helix DNA-binding domain"/>
    <property type="match status" value="1"/>
</dbReference>
<dbReference type="Pfam" id="PF07848">
    <property type="entry name" value="PaaX"/>
    <property type="match status" value="1"/>
</dbReference>
<dbReference type="InterPro" id="IPR011965">
    <property type="entry name" value="PaaX_trns_reg"/>
</dbReference>
<dbReference type="PIRSF" id="PIRSF020623">
    <property type="entry name" value="PaaX"/>
    <property type="match status" value="1"/>
</dbReference>